<dbReference type="KEGG" id="smon:AWR27_05270"/>
<feature type="transmembrane region" description="Helical" evidence="1">
    <location>
        <begin position="390"/>
        <end position="410"/>
    </location>
</feature>
<feature type="transmembrane region" description="Helical" evidence="1">
    <location>
        <begin position="84"/>
        <end position="102"/>
    </location>
</feature>
<evidence type="ECO:0000313" key="3">
    <source>
        <dbReference type="Proteomes" id="UP000187941"/>
    </source>
</evidence>
<sequence>MGSWIVGDFSRPLSDGNDTDQYEYVGYYFAKNLSLWPFPQLNLLNNQSFYPYGLNQALLPWGFERDYWYATAYRLFDGPGPYLQYYYVLSLVVSALGTYWLLQKRFGWLKATVAGLIVSVFNFYALYKFPVHLNVCVAHWTVLCIVATYCLLHDILNKRPVSLPFVLGWMLLHVLSLGLELGYVAGFALTFTTLAIPVLGWSLYQQYPVVQQWPALLMNYGRRQWQHRAWFIGGLITLLLIGIWLYVPLTLQIALTAWQFDFAATPTAPLWSHPARLFIPYLLGFDTLGLPYQQWLRDSFESFGQGSPGLYLTLLAGLGLWQTRHRVALWLPVVLMLLLCLLYHPVLLPTLKVFPWFSFNRHGGRASLVYPVLLVLLALPLRLPRHRPGLLALGLVILLMLSEWRHGFLLRTYLPTLIVSDDVLRYCAVVRQQPGEAVLDFPFCAVGADGTGMAEGLCPHYDAQNAVFTFRRFYDKKAVGQYFGRLHPDQIQPFLRDGWPRLLKPGYVFTKPDWQFLDQFLRTNNFAGINLYPDLLSPAQVAQFYRRYGPPIAQTHFPAAGRVVFLPLKNLPKT</sequence>
<keyword evidence="1" id="KW-1133">Transmembrane helix</keyword>
<accession>A0A1P9X413</accession>
<dbReference type="Proteomes" id="UP000187941">
    <property type="component" value="Chromosome"/>
</dbReference>
<feature type="transmembrane region" description="Helical" evidence="1">
    <location>
        <begin position="303"/>
        <end position="321"/>
    </location>
</feature>
<feature type="transmembrane region" description="Helical" evidence="1">
    <location>
        <begin position="328"/>
        <end position="346"/>
    </location>
</feature>
<dbReference type="OrthoDB" id="907929at2"/>
<feature type="transmembrane region" description="Helical" evidence="1">
    <location>
        <begin position="366"/>
        <end position="383"/>
    </location>
</feature>
<feature type="transmembrane region" description="Helical" evidence="1">
    <location>
        <begin position="225"/>
        <end position="247"/>
    </location>
</feature>
<keyword evidence="1" id="KW-0812">Transmembrane</keyword>
<protein>
    <recommendedName>
        <fullName evidence="4">Glycosyltransferase RgtA/B/C/D-like domain-containing protein</fullName>
    </recommendedName>
</protein>
<name>A0A1P9X413_9BACT</name>
<dbReference type="AlphaFoldDB" id="A0A1P9X413"/>
<organism evidence="2 3">
    <name type="scientific">Spirosoma montaniterrae</name>
    <dbReference type="NCBI Taxonomy" id="1178516"/>
    <lineage>
        <taxon>Bacteria</taxon>
        <taxon>Pseudomonadati</taxon>
        <taxon>Bacteroidota</taxon>
        <taxon>Cytophagia</taxon>
        <taxon>Cytophagales</taxon>
        <taxon>Cytophagaceae</taxon>
        <taxon>Spirosoma</taxon>
    </lineage>
</organism>
<feature type="transmembrane region" description="Helical" evidence="1">
    <location>
        <begin position="131"/>
        <end position="152"/>
    </location>
</feature>
<evidence type="ECO:0008006" key="4">
    <source>
        <dbReference type="Google" id="ProtNLM"/>
    </source>
</evidence>
<evidence type="ECO:0000313" key="2">
    <source>
        <dbReference type="EMBL" id="AQG82335.1"/>
    </source>
</evidence>
<keyword evidence="1" id="KW-0472">Membrane</keyword>
<feature type="transmembrane region" description="Helical" evidence="1">
    <location>
        <begin position="107"/>
        <end position="125"/>
    </location>
</feature>
<evidence type="ECO:0000256" key="1">
    <source>
        <dbReference type="SAM" id="Phobius"/>
    </source>
</evidence>
<keyword evidence="3" id="KW-1185">Reference proteome</keyword>
<gene>
    <name evidence="2" type="ORF">AWR27_05270</name>
</gene>
<dbReference type="EMBL" id="CP014263">
    <property type="protein sequence ID" value="AQG82335.1"/>
    <property type="molecule type" value="Genomic_DNA"/>
</dbReference>
<proteinExistence type="predicted"/>
<feature type="transmembrane region" description="Helical" evidence="1">
    <location>
        <begin position="185"/>
        <end position="204"/>
    </location>
</feature>
<reference evidence="2 3" key="1">
    <citation type="submission" date="2016-01" db="EMBL/GenBank/DDBJ databases">
        <authorList>
            <person name="Oliw E.H."/>
        </authorList>
    </citation>
    <scope>NUCLEOTIDE SEQUENCE [LARGE SCALE GENOMIC DNA]</scope>
    <source>
        <strain evidence="2 3">DY10</strain>
    </source>
</reference>
<feature type="transmembrane region" description="Helical" evidence="1">
    <location>
        <begin position="161"/>
        <end position="179"/>
    </location>
</feature>
<dbReference type="STRING" id="1178516.AWR27_05270"/>